<organism evidence="2 3">
    <name type="scientific">Sphingomonas leidyi</name>
    <dbReference type="NCBI Taxonomy" id="68569"/>
    <lineage>
        <taxon>Bacteria</taxon>
        <taxon>Pseudomonadati</taxon>
        <taxon>Pseudomonadota</taxon>
        <taxon>Alphaproteobacteria</taxon>
        <taxon>Sphingomonadales</taxon>
        <taxon>Sphingomonadaceae</taxon>
        <taxon>Sphingomonas</taxon>
    </lineage>
</organism>
<accession>A0A7X5ZWP1</accession>
<proteinExistence type="predicted"/>
<dbReference type="RefSeq" id="WP_167300747.1">
    <property type="nucleotide sequence ID" value="NZ_JAASQV010000003.1"/>
</dbReference>
<name>A0A7X5ZWP1_9SPHN</name>
<keyword evidence="3" id="KW-1185">Reference proteome</keyword>
<dbReference type="AlphaFoldDB" id="A0A7X5ZWP1"/>
<protein>
    <submittedName>
        <fullName evidence="2">Uncharacterized protein</fullName>
    </submittedName>
</protein>
<evidence type="ECO:0000313" key="2">
    <source>
        <dbReference type="EMBL" id="NIJ66402.1"/>
    </source>
</evidence>
<evidence type="ECO:0000313" key="3">
    <source>
        <dbReference type="Proteomes" id="UP000564677"/>
    </source>
</evidence>
<reference evidence="2 3" key="1">
    <citation type="submission" date="2020-03" db="EMBL/GenBank/DDBJ databases">
        <title>Genomic Encyclopedia of Type Strains, Phase IV (KMG-IV): sequencing the most valuable type-strain genomes for metagenomic binning, comparative biology and taxonomic classification.</title>
        <authorList>
            <person name="Goeker M."/>
        </authorList>
    </citation>
    <scope>NUCLEOTIDE SEQUENCE [LARGE SCALE GENOMIC DNA]</scope>
    <source>
        <strain evidence="2 3">DSM 4733</strain>
    </source>
</reference>
<dbReference type="Proteomes" id="UP000564677">
    <property type="component" value="Unassembled WGS sequence"/>
</dbReference>
<comment type="caution">
    <text evidence="2">The sequence shown here is derived from an EMBL/GenBank/DDBJ whole genome shotgun (WGS) entry which is preliminary data.</text>
</comment>
<sequence length="117" mass="12243">MLLPEARLDILIDELRGMSAGDRKAVLAKLGGEERRRVRARLAASASGLAEPVSPYSADIAARLEARGDTGLTVAGRRALDAFLMPAGKGASRPEQGRGASLAQAMGGLLRPRGRLP</sequence>
<gene>
    <name evidence="2" type="ORF">FHR20_003375</name>
</gene>
<evidence type="ECO:0000256" key="1">
    <source>
        <dbReference type="SAM" id="MobiDB-lite"/>
    </source>
</evidence>
<feature type="region of interest" description="Disordered" evidence="1">
    <location>
        <begin position="88"/>
        <end position="117"/>
    </location>
</feature>
<dbReference type="EMBL" id="JAASQV010000003">
    <property type="protein sequence ID" value="NIJ66402.1"/>
    <property type="molecule type" value="Genomic_DNA"/>
</dbReference>